<reference evidence="1" key="1">
    <citation type="submission" date="2020-11" db="EMBL/GenBank/DDBJ databases">
        <authorList>
            <consortium name="DOE Joint Genome Institute"/>
            <person name="Ahrendt S."/>
            <person name="Riley R."/>
            <person name="Andreopoulos W."/>
            <person name="Labutti K."/>
            <person name="Pangilinan J."/>
            <person name="Ruiz-Duenas F.J."/>
            <person name="Barrasa J.M."/>
            <person name="Sanchez-Garcia M."/>
            <person name="Camarero S."/>
            <person name="Miyauchi S."/>
            <person name="Serrano A."/>
            <person name="Linde D."/>
            <person name="Babiker R."/>
            <person name="Drula E."/>
            <person name="Ayuso-Fernandez I."/>
            <person name="Pacheco R."/>
            <person name="Padilla G."/>
            <person name="Ferreira P."/>
            <person name="Barriuso J."/>
            <person name="Kellner H."/>
            <person name="Castanera R."/>
            <person name="Alfaro M."/>
            <person name="Ramirez L."/>
            <person name="Pisabarro A.G."/>
            <person name="Kuo A."/>
            <person name="Tritt A."/>
            <person name="Lipzen A."/>
            <person name="He G."/>
            <person name="Yan M."/>
            <person name="Ng V."/>
            <person name="Cullen D."/>
            <person name="Martin F."/>
            <person name="Rosso M.-N."/>
            <person name="Henrissat B."/>
            <person name="Hibbett D."/>
            <person name="Martinez A.T."/>
            <person name="Grigoriev I.V."/>
        </authorList>
    </citation>
    <scope>NUCLEOTIDE SEQUENCE</scope>
    <source>
        <strain evidence="1">CIRM-BRFM 674</strain>
    </source>
</reference>
<sequence>MLWRSAHRTIKTLPRLSAPTLYRHSYTFTRKMSDEAFPNSEQLFRSAFDQPNSPSELLKLIKEHPTYPAVVDLLVYYTCVAEENPTRAEALASILLQVRDAPDAPIINTDLTLMEVFSRKLADLHGRGLEVDDDTKTLGPSNTFLTGSLLSGLSFKYQLTSCSDQYGAILDALDVNPSSPTTEVLVTGACIQLLTAGSEIIQHSTSYFKSADEVATKLKAQKTAGAVKDANALKLLELANWHAETGFKKENDINNVWERLFPSQA</sequence>
<dbReference type="EMBL" id="MU155150">
    <property type="protein sequence ID" value="KAF9483736.1"/>
    <property type="molecule type" value="Genomic_DNA"/>
</dbReference>
<comment type="caution">
    <text evidence="1">The sequence shown here is derived from an EMBL/GenBank/DDBJ whole genome shotgun (WGS) entry which is preliminary data.</text>
</comment>
<gene>
    <name evidence="1" type="ORF">BDN70DRAFT_918142</name>
</gene>
<protein>
    <submittedName>
        <fullName evidence="1">Uncharacterized protein</fullName>
    </submittedName>
</protein>
<dbReference type="Proteomes" id="UP000807469">
    <property type="component" value="Unassembled WGS sequence"/>
</dbReference>
<evidence type="ECO:0000313" key="1">
    <source>
        <dbReference type="EMBL" id="KAF9483736.1"/>
    </source>
</evidence>
<dbReference type="AlphaFoldDB" id="A0A9P5ZD35"/>
<proteinExistence type="predicted"/>
<keyword evidence="2" id="KW-1185">Reference proteome</keyword>
<accession>A0A9P5ZD35</accession>
<dbReference type="OrthoDB" id="3000038at2759"/>
<organism evidence="1 2">
    <name type="scientific">Pholiota conissans</name>
    <dbReference type="NCBI Taxonomy" id="109636"/>
    <lineage>
        <taxon>Eukaryota</taxon>
        <taxon>Fungi</taxon>
        <taxon>Dikarya</taxon>
        <taxon>Basidiomycota</taxon>
        <taxon>Agaricomycotina</taxon>
        <taxon>Agaricomycetes</taxon>
        <taxon>Agaricomycetidae</taxon>
        <taxon>Agaricales</taxon>
        <taxon>Agaricineae</taxon>
        <taxon>Strophariaceae</taxon>
        <taxon>Pholiota</taxon>
    </lineage>
</organism>
<evidence type="ECO:0000313" key="2">
    <source>
        <dbReference type="Proteomes" id="UP000807469"/>
    </source>
</evidence>
<name>A0A9P5ZD35_9AGAR</name>